<name>A0A926IBK5_9FIRM</name>
<protein>
    <recommendedName>
        <fullName evidence="1">DUF6440 domain-containing protein</fullName>
    </recommendedName>
</protein>
<dbReference type="AlphaFoldDB" id="A0A926IBK5"/>
<dbReference type="RefSeq" id="WP_262398387.1">
    <property type="nucleotide sequence ID" value="NZ_JACRTC010000010.1"/>
</dbReference>
<accession>A0A926IBK5</accession>
<gene>
    <name evidence="2" type="ORF">H8709_10955</name>
</gene>
<reference evidence="2" key="1">
    <citation type="submission" date="2020-08" db="EMBL/GenBank/DDBJ databases">
        <title>Genome public.</title>
        <authorList>
            <person name="Liu C."/>
            <person name="Sun Q."/>
        </authorList>
    </citation>
    <scope>NUCLEOTIDE SEQUENCE</scope>
    <source>
        <strain evidence="2">NSJ-54</strain>
    </source>
</reference>
<organism evidence="2 3">
    <name type="scientific">Zongyangia hominis</name>
    <dbReference type="NCBI Taxonomy" id="2763677"/>
    <lineage>
        <taxon>Bacteria</taxon>
        <taxon>Bacillati</taxon>
        <taxon>Bacillota</taxon>
        <taxon>Clostridia</taxon>
        <taxon>Eubacteriales</taxon>
        <taxon>Oscillospiraceae</taxon>
        <taxon>Zongyangia</taxon>
    </lineage>
</organism>
<sequence>MGKKDHRFILKFRQSTFGEELRIMVDRETGVNYLFYSVGTGGGLAPLLDKEGKPVISDVYGENER</sequence>
<evidence type="ECO:0000313" key="3">
    <source>
        <dbReference type="Proteomes" id="UP000660861"/>
    </source>
</evidence>
<keyword evidence="3" id="KW-1185">Reference proteome</keyword>
<dbReference type="Pfam" id="PF20037">
    <property type="entry name" value="DUF6440"/>
    <property type="match status" value="1"/>
</dbReference>
<evidence type="ECO:0000313" key="2">
    <source>
        <dbReference type="EMBL" id="MBC8571336.1"/>
    </source>
</evidence>
<proteinExistence type="predicted"/>
<dbReference type="InterPro" id="IPR045515">
    <property type="entry name" value="DUF6440"/>
</dbReference>
<dbReference type="EMBL" id="JACRTC010000010">
    <property type="protein sequence ID" value="MBC8571336.1"/>
    <property type="molecule type" value="Genomic_DNA"/>
</dbReference>
<evidence type="ECO:0000259" key="1">
    <source>
        <dbReference type="Pfam" id="PF20037"/>
    </source>
</evidence>
<feature type="domain" description="DUF6440" evidence="1">
    <location>
        <begin position="7"/>
        <end position="57"/>
    </location>
</feature>
<comment type="caution">
    <text evidence="2">The sequence shown here is derived from an EMBL/GenBank/DDBJ whole genome shotgun (WGS) entry which is preliminary data.</text>
</comment>
<dbReference type="Proteomes" id="UP000660861">
    <property type="component" value="Unassembled WGS sequence"/>
</dbReference>